<sequence>MEVLDGALERFAGTGPEFGGGLSSHGPMAVEALVRLDRADAVERWVEGYLPRLQPEPGRVEPIGDWREALGDFRRVTDWSGYFAHRFEEAPWLEVTSEWWPRLVPGLAAGATHGIIRAAHAIRAVAESPEPARLAELARALGYWAARYAELPGTPRTGGNASLDDAVRSLPPMREIPAGGLITDQLAGLGTVAAFPEAVGALRPPVDVDADLGELSRTFARIFLTHGRRAPIAFLHAVTAPAAVRSVLPLLPGPLHRPTYDALWQVAAGIHSAFAARATPEPPPYGEPPGPEEVAARAVDNGDEHAIKLAEACLREHARTPDPVYLHAAARAAEIL</sequence>
<keyword evidence="2" id="KW-1185">Reference proteome</keyword>
<dbReference type="Proteomes" id="UP001230426">
    <property type="component" value="Unassembled WGS sequence"/>
</dbReference>
<dbReference type="RefSeq" id="WP_306867799.1">
    <property type="nucleotide sequence ID" value="NZ_JAUSRB010000002.1"/>
</dbReference>
<protein>
    <recommendedName>
        <fullName evidence="3">DUF4243 domain-containing protein</fullName>
    </recommendedName>
</protein>
<comment type="caution">
    <text evidence="1">The sequence shown here is derived from an EMBL/GenBank/DDBJ whole genome shotgun (WGS) entry which is preliminary data.</text>
</comment>
<evidence type="ECO:0008006" key="3">
    <source>
        <dbReference type="Google" id="ProtNLM"/>
    </source>
</evidence>
<name>A0ABT9RBU4_9ACTN</name>
<gene>
    <name evidence="1" type="ORF">J2S55_005995</name>
</gene>
<evidence type="ECO:0000313" key="2">
    <source>
        <dbReference type="Proteomes" id="UP001230426"/>
    </source>
</evidence>
<proteinExistence type="predicted"/>
<accession>A0ABT9RBU4</accession>
<dbReference type="EMBL" id="JAUSRB010000002">
    <property type="protein sequence ID" value="MDP9866729.1"/>
    <property type="molecule type" value="Genomic_DNA"/>
</dbReference>
<reference evidence="1 2" key="1">
    <citation type="submission" date="2023-07" db="EMBL/GenBank/DDBJ databases">
        <title>Sequencing the genomes of 1000 actinobacteria strains.</title>
        <authorList>
            <person name="Klenk H.-P."/>
        </authorList>
    </citation>
    <scope>NUCLEOTIDE SEQUENCE [LARGE SCALE GENOMIC DNA]</scope>
    <source>
        <strain evidence="1 2">DSM 44109</strain>
    </source>
</reference>
<evidence type="ECO:0000313" key="1">
    <source>
        <dbReference type="EMBL" id="MDP9866729.1"/>
    </source>
</evidence>
<organism evidence="1 2">
    <name type="scientific">Streptosporangium brasiliense</name>
    <dbReference type="NCBI Taxonomy" id="47480"/>
    <lineage>
        <taxon>Bacteria</taxon>
        <taxon>Bacillati</taxon>
        <taxon>Actinomycetota</taxon>
        <taxon>Actinomycetes</taxon>
        <taxon>Streptosporangiales</taxon>
        <taxon>Streptosporangiaceae</taxon>
        <taxon>Streptosporangium</taxon>
    </lineage>
</organism>